<evidence type="ECO:0008006" key="6">
    <source>
        <dbReference type="Google" id="ProtNLM"/>
    </source>
</evidence>
<sequence length="541" mass="61005">MNILIIVLIILVAANLLVTILLRQNKSGMAELPYKVDTLNTNLSRLEGNLRDDFRTNREESAASARDNRSEMSSSLNSFKSEMTENLRLITEQNQKALEMIVRTLDEKIGSLIIKVDDNNKTNRETLVSSLKDFTLEQRGKFDELKGEQKELTAKTVEQLEKITAKVEEKLNAISQQSQSEAKQMREAVEKVIKDFQASFDKNVESFNSLQREKFGQLEEKQQKLVESTEKKLEEMRITVDEKLQKTLSERLGQSFELVGKQLESVQKGLGEMQTLAQDVGGLKRVLSNVKMRGGFGEVQLAMLLEQVLAPEQYEANVMTKKSSSDVVEFAIKLPGKDDITGQVWLPVDAKFPRDAYEQLQNAYENGDVLHVETAQKMLEATIKKMAKDISEKYIDPPATTDFAIMFLPFEGIYAEVVRKASLLEELQRSYKVIVTGPTTLAAILNSLQMGFRTLAIQKRSSEVWKILGAVKKEFENFGGMLEKAQKNIQTASNQIDEVMGKRTRAIQRKLKGVEVLGEAEAQLFLPDMPDTDNGDDDTES</sequence>
<feature type="compositionally biased region" description="Basic and acidic residues" evidence="4">
    <location>
        <begin position="58"/>
        <end position="70"/>
    </location>
</feature>
<feature type="coiled-coil region" evidence="3">
    <location>
        <begin position="219"/>
        <end position="246"/>
    </location>
</feature>
<dbReference type="PANTHER" id="PTHR30563:SF0">
    <property type="entry name" value="DNA RECOMBINATION PROTEIN RMUC"/>
    <property type="match status" value="1"/>
</dbReference>
<comment type="caution">
    <text evidence="5">The sequence shown here is derived from an EMBL/GenBank/DDBJ whole genome shotgun (WGS) entry which is preliminary data.</text>
</comment>
<proteinExistence type="predicted"/>
<dbReference type="AlphaFoldDB" id="A0A644TT70"/>
<dbReference type="Pfam" id="PF02646">
    <property type="entry name" value="RmuC"/>
    <property type="match status" value="1"/>
</dbReference>
<evidence type="ECO:0000256" key="3">
    <source>
        <dbReference type="SAM" id="Coils"/>
    </source>
</evidence>
<feature type="region of interest" description="Disordered" evidence="4">
    <location>
        <begin position="58"/>
        <end position="77"/>
    </location>
</feature>
<evidence type="ECO:0000256" key="1">
    <source>
        <dbReference type="ARBA" id="ARBA00023054"/>
    </source>
</evidence>
<evidence type="ECO:0000256" key="2">
    <source>
        <dbReference type="ARBA" id="ARBA00023172"/>
    </source>
</evidence>
<dbReference type="EMBL" id="VSSQ01000049">
    <property type="protein sequence ID" value="MPL69829.1"/>
    <property type="molecule type" value="Genomic_DNA"/>
</dbReference>
<dbReference type="GO" id="GO:0006310">
    <property type="term" value="P:DNA recombination"/>
    <property type="evidence" value="ECO:0007669"/>
    <property type="project" value="UniProtKB-KW"/>
</dbReference>
<reference evidence="5" key="1">
    <citation type="submission" date="2019-08" db="EMBL/GenBank/DDBJ databases">
        <authorList>
            <person name="Kucharzyk K."/>
            <person name="Murdoch R.W."/>
            <person name="Higgins S."/>
            <person name="Loffler F."/>
        </authorList>
    </citation>
    <scope>NUCLEOTIDE SEQUENCE</scope>
</reference>
<dbReference type="SUPFAM" id="SSF58113">
    <property type="entry name" value="Apolipoprotein A-I"/>
    <property type="match status" value="1"/>
</dbReference>
<accession>A0A644TT70</accession>
<evidence type="ECO:0000313" key="5">
    <source>
        <dbReference type="EMBL" id="MPL69829.1"/>
    </source>
</evidence>
<organism evidence="5">
    <name type="scientific">bioreactor metagenome</name>
    <dbReference type="NCBI Taxonomy" id="1076179"/>
    <lineage>
        <taxon>unclassified sequences</taxon>
        <taxon>metagenomes</taxon>
        <taxon>ecological metagenomes</taxon>
    </lineage>
</organism>
<keyword evidence="2" id="KW-0233">DNA recombination</keyword>
<dbReference type="PANTHER" id="PTHR30563">
    <property type="entry name" value="DNA RECOMBINATION PROTEIN RMUC"/>
    <property type="match status" value="1"/>
</dbReference>
<gene>
    <name evidence="5" type="ORF">SDC9_15578</name>
</gene>
<name>A0A644TT70_9ZZZZ</name>
<keyword evidence="1 3" id="KW-0175">Coiled coil</keyword>
<protein>
    <recommendedName>
        <fullName evidence="6">DNA recombination protein RmuC</fullName>
    </recommendedName>
</protein>
<evidence type="ECO:0000256" key="4">
    <source>
        <dbReference type="SAM" id="MobiDB-lite"/>
    </source>
</evidence>
<dbReference type="InterPro" id="IPR003798">
    <property type="entry name" value="DNA_recombination_RmuC"/>
</dbReference>